<dbReference type="InterPro" id="IPR000639">
    <property type="entry name" value="Epox_hydrolase-like"/>
</dbReference>
<reference evidence="2" key="1">
    <citation type="submission" date="2020-01" db="EMBL/GenBank/DDBJ databases">
        <authorList>
            <person name="Mishra B."/>
        </authorList>
    </citation>
    <scope>NUCLEOTIDE SEQUENCE [LARGE SCALE GENOMIC DNA]</scope>
</reference>
<evidence type="ECO:0000313" key="3">
    <source>
        <dbReference type="Proteomes" id="UP000467841"/>
    </source>
</evidence>
<organism evidence="2 3">
    <name type="scientific">Microthlaspi erraticum</name>
    <dbReference type="NCBI Taxonomy" id="1685480"/>
    <lineage>
        <taxon>Eukaryota</taxon>
        <taxon>Viridiplantae</taxon>
        <taxon>Streptophyta</taxon>
        <taxon>Embryophyta</taxon>
        <taxon>Tracheophyta</taxon>
        <taxon>Spermatophyta</taxon>
        <taxon>Magnoliopsida</taxon>
        <taxon>eudicotyledons</taxon>
        <taxon>Gunneridae</taxon>
        <taxon>Pentapetalae</taxon>
        <taxon>rosids</taxon>
        <taxon>malvids</taxon>
        <taxon>Brassicales</taxon>
        <taxon>Brassicaceae</taxon>
        <taxon>Coluteocarpeae</taxon>
        <taxon>Microthlaspi</taxon>
    </lineage>
</organism>
<dbReference type="PANTHER" id="PTHR43139:SF25">
    <property type="entry name" value="ALPHA_BETA-HYDROLASES SUPERFAMILY PROTEIN"/>
    <property type="match status" value="1"/>
</dbReference>
<sequence length="313" mass="35533">MGSCFSFVACGNKCLEYSFSYSGLRSSTTDLGDGTVMHCWVPRTHVKTKPTLVLLHGIGANAMWQWNRFIDRFITRFNVYVPDLLFFGDSSTTRSERSESFQASCVMAVMEAHGVRTMSVAGLSYGGFVAYAMAAQFKEKVERVVLIGSGVSLEEKDMEEEGFLKVKSIEEAAEILFPQSPAMFRQLLRLSFYKPPSRIPSWFAKDFIHVMCSEHIQEKKDLVETLYKGRRVTDLTKISQPTLMIWGEEDQIFPVELGHRLKRHIGENIAKLVLLKKTGHAINEDSPKKMYKHINSFLVDDKVTQDHIKNATV</sequence>
<dbReference type="InterPro" id="IPR029058">
    <property type="entry name" value="AB_hydrolase_fold"/>
</dbReference>
<dbReference type="Gene3D" id="3.40.50.1820">
    <property type="entry name" value="alpha/beta hydrolase"/>
    <property type="match status" value="1"/>
</dbReference>
<gene>
    <name evidence="2" type="ORF">MERR_LOCUS7064</name>
</gene>
<dbReference type="Proteomes" id="UP000467841">
    <property type="component" value="Unassembled WGS sequence"/>
</dbReference>
<dbReference type="Pfam" id="PF00561">
    <property type="entry name" value="Abhydrolase_1"/>
    <property type="match status" value="1"/>
</dbReference>
<evidence type="ECO:0000259" key="1">
    <source>
        <dbReference type="Pfam" id="PF00561"/>
    </source>
</evidence>
<accession>A0A6D2HUB4</accession>
<dbReference type="PANTHER" id="PTHR43139">
    <property type="entry name" value="SI:DKEY-122A22.2"/>
    <property type="match status" value="1"/>
</dbReference>
<evidence type="ECO:0000313" key="2">
    <source>
        <dbReference type="EMBL" id="CAA7019829.1"/>
    </source>
</evidence>
<dbReference type="SUPFAM" id="SSF53474">
    <property type="entry name" value="alpha/beta-Hydrolases"/>
    <property type="match status" value="1"/>
</dbReference>
<dbReference type="AlphaFoldDB" id="A0A6D2HUB4"/>
<comment type="caution">
    <text evidence="2">The sequence shown here is derived from an EMBL/GenBank/DDBJ whole genome shotgun (WGS) entry which is preliminary data.</text>
</comment>
<dbReference type="PRINTS" id="PR00111">
    <property type="entry name" value="ABHYDROLASE"/>
</dbReference>
<dbReference type="PRINTS" id="PR00412">
    <property type="entry name" value="EPOXHYDRLASE"/>
</dbReference>
<dbReference type="OrthoDB" id="6431331at2759"/>
<dbReference type="EMBL" id="CACVBM020000488">
    <property type="protein sequence ID" value="CAA7019829.1"/>
    <property type="molecule type" value="Genomic_DNA"/>
</dbReference>
<feature type="domain" description="AB hydrolase-1" evidence="1">
    <location>
        <begin position="50"/>
        <end position="287"/>
    </location>
</feature>
<proteinExistence type="predicted"/>
<protein>
    <recommendedName>
        <fullName evidence="1">AB hydrolase-1 domain-containing protein</fullName>
    </recommendedName>
</protein>
<keyword evidence="3" id="KW-1185">Reference proteome</keyword>
<dbReference type="InterPro" id="IPR052370">
    <property type="entry name" value="Meta-cleavage_hydrolase"/>
</dbReference>
<dbReference type="GO" id="GO:0003824">
    <property type="term" value="F:catalytic activity"/>
    <property type="evidence" value="ECO:0007669"/>
    <property type="project" value="InterPro"/>
</dbReference>
<name>A0A6D2HUB4_9BRAS</name>
<dbReference type="InterPro" id="IPR000073">
    <property type="entry name" value="AB_hydrolase_1"/>
</dbReference>